<dbReference type="GO" id="GO:0008324">
    <property type="term" value="F:monoatomic cation transmembrane transporter activity"/>
    <property type="evidence" value="ECO:0007669"/>
    <property type="project" value="InterPro"/>
</dbReference>
<dbReference type="EMBL" id="FWXH01000004">
    <property type="protein sequence ID" value="SMC22964.1"/>
    <property type="molecule type" value="Genomic_DNA"/>
</dbReference>
<feature type="transmembrane region" description="Helical" evidence="1">
    <location>
        <begin position="92"/>
        <end position="109"/>
    </location>
</feature>
<keyword evidence="1" id="KW-0812">Transmembrane</keyword>
<dbReference type="InterPro" id="IPR036721">
    <property type="entry name" value="RCK_C_sf"/>
</dbReference>
<dbReference type="SUPFAM" id="SSF116726">
    <property type="entry name" value="TrkA C-terminal domain-like"/>
    <property type="match status" value="1"/>
</dbReference>
<organism evidence="3 4">
    <name type="scientific">Clostridium acidisoli DSM 12555</name>
    <dbReference type="NCBI Taxonomy" id="1121291"/>
    <lineage>
        <taxon>Bacteria</taxon>
        <taxon>Bacillati</taxon>
        <taxon>Bacillota</taxon>
        <taxon>Clostridia</taxon>
        <taxon>Eubacteriales</taxon>
        <taxon>Clostridiaceae</taxon>
        <taxon>Clostridium</taxon>
    </lineage>
</organism>
<dbReference type="Gene3D" id="3.30.70.1450">
    <property type="entry name" value="Regulator of K+ conductance, C-terminal domain"/>
    <property type="match status" value="1"/>
</dbReference>
<dbReference type="RefSeq" id="WP_242950525.1">
    <property type="nucleotide sequence ID" value="NZ_FWXH01000004.1"/>
</dbReference>
<keyword evidence="1" id="KW-0472">Membrane</keyword>
<dbReference type="Pfam" id="PF02080">
    <property type="entry name" value="TrkA_C"/>
    <property type="match status" value="1"/>
</dbReference>
<evidence type="ECO:0000313" key="3">
    <source>
        <dbReference type="EMBL" id="SMC22964.1"/>
    </source>
</evidence>
<feature type="transmembrane region" description="Helical" evidence="1">
    <location>
        <begin position="66"/>
        <end position="86"/>
    </location>
</feature>
<keyword evidence="1" id="KW-1133">Transmembrane helix</keyword>
<reference evidence="3 4" key="1">
    <citation type="submission" date="2017-04" db="EMBL/GenBank/DDBJ databases">
        <authorList>
            <person name="Afonso C.L."/>
            <person name="Miller P.J."/>
            <person name="Scott M.A."/>
            <person name="Spackman E."/>
            <person name="Goraichik I."/>
            <person name="Dimitrov K.M."/>
            <person name="Suarez D.L."/>
            <person name="Swayne D.E."/>
        </authorList>
    </citation>
    <scope>NUCLEOTIDE SEQUENCE [LARGE SCALE GENOMIC DNA]</scope>
    <source>
        <strain evidence="3 4">DSM 12555</strain>
    </source>
</reference>
<dbReference type="AlphaFoldDB" id="A0A1W1XGR8"/>
<proteinExistence type="predicted"/>
<gene>
    <name evidence="3" type="ORF">SAMN02745134_01773</name>
</gene>
<keyword evidence="4" id="KW-1185">Reference proteome</keyword>
<name>A0A1W1XGR8_9CLOT</name>
<dbReference type="PROSITE" id="PS51202">
    <property type="entry name" value="RCK_C"/>
    <property type="match status" value="1"/>
</dbReference>
<accession>A0A1W1XGR8</accession>
<protein>
    <submittedName>
        <fullName evidence="3">TrkA-C domain-containing protein</fullName>
    </submittedName>
</protein>
<dbReference type="Proteomes" id="UP000192468">
    <property type="component" value="Unassembled WGS sequence"/>
</dbReference>
<evidence type="ECO:0000313" key="4">
    <source>
        <dbReference type="Proteomes" id="UP000192468"/>
    </source>
</evidence>
<evidence type="ECO:0000259" key="2">
    <source>
        <dbReference type="PROSITE" id="PS51202"/>
    </source>
</evidence>
<dbReference type="GO" id="GO:0006813">
    <property type="term" value="P:potassium ion transport"/>
    <property type="evidence" value="ECO:0007669"/>
    <property type="project" value="InterPro"/>
</dbReference>
<evidence type="ECO:0000256" key="1">
    <source>
        <dbReference type="SAM" id="Phobius"/>
    </source>
</evidence>
<feature type="domain" description="RCK C-terminal" evidence="2">
    <location>
        <begin position="135"/>
        <end position="220"/>
    </location>
</feature>
<dbReference type="STRING" id="1121291.SAMN02745134_01773"/>
<feature type="transmembrane region" description="Helical" evidence="1">
    <location>
        <begin position="6"/>
        <end position="25"/>
    </location>
</feature>
<dbReference type="InterPro" id="IPR006037">
    <property type="entry name" value="RCK_C"/>
</dbReference>
<sequence length="221" mass="25677">MVIYFLLLCLIFFLIIEIMTVMFKLTGLSEEKSRFQVISLLTSSGFTTKESELITQHPSRRKLAQYVMVIGYIGYLTGISFLINIIRTSLSFKNVLILLTFFIITLFMLKNKIFLKFLDNIIERILLKRPFKSPHKMYKLINRAKGYGVFNITLDEASPLINVSLMNSNLKPHNVIILNIDKGNKFIGFPKRDYVLEKGDNILLYGKVDEVNRIFKLKHKN</sequence>